<dbReference type="Proteomes" id="UP001056778">
    <property type="component" value="Chromosome 6"/>
</dbReference>
<sequence>MKEKLEEANNALYDETSFLEYRSLKVKFREVLVDYEPDLTDDDVQSIESYNEVDYILEQEFVEETVPQQLSNKIELNIFTPSLNITEEEDEETENEDLKTNEDNVQIHEDQNKEIEDLDANRNARLIIEYQETLTEETSITDEEIEEKIDLYEKDTSEETVDLSSENSQLSPSSISDEEIEEFEDNIRQTDDTSETKEESTSAKTVTSSSSRRSVAMLSRRLSKVDCKEHCIERLDTQLDLTISKLQISERPLCPALKLIKRRCCEKNQVKNEQKLPCYSGLRSEYGLSLQQLEKRQRRKEVLKVREEKRKQLMEEYKNRKIQQNEEIFSQWLKNIQKRKEEQVSKRRTNKKAISPKVLEIANKSPEKIERPKTSYPFMPTHSVKRLKRPNTSTTCVFIQVPQNALRKGFHVGDILVTDSKNVPTPKGLHILSIS</sequence>
<organism evidence="1 2">
    <name type="scientific">Holotrichia oblita</name>
    <name type="common">Chafer beetle</name>
    <dbReference type="NCBI Taxonomy" id="644536"/>
    <lineage>
        <taxon>Eukaryota</taxon>
        <taxon>Metazoa</taxon>
        <taxon>Ecdysozoa</taxon>
        <taxon>Arthropoda</taxon>
        <taxon>Hexapoda</taxon>
        <taxon>Insecta</taxon>
        <taxon>Pterygota</taxon>
        <taxon>Neoptera</taxon>
        <taxon>Endopterygota</taxon>
        <taxon>Coleoptera</taxon>
        <taxon>Polyphaga</taxon>
        <taxon>Scarabaeiformia</taxon>
        <taxon>Scarabaeidae</taxon>
        <taxon>Melolonthinae</taxon>
        <taxon>Holotrichia</taxon>
    </lineage>
</organism>
<evidence type="ECO:0000313" key="2">
    <source>
        <dbReference type="Proteomes" id="UP001056778"/>
    </source>
</evidence>
<protein>
    <submittedName>
        <fullName evidence="1">Uncharacterized protein</fullName>
    </submittedName>
</protein>
<reference evidence="1" key="1">
    <citation type="submission" date="2022-04" db="EMBL/GenBank/DDBJ databases">
        <title>Chromosome-scale genome assembly of Holotrichia oblita Faldermann.</title>
        <authorList>
            <person name="Rongchong L."/>
        </authorList>
    </citation>
    <scope>NUCLEOTIDE SEQUENCE</scope>
    <source>
        <strain evidence="1">81SQS9</strain>
    </source>
</reference>
<accession>A0ACB9SXA0</accession>
<evidence type="ECO:0000313" key="1">
    <source>
        <dbReference type="EMBL" id="KAI4459170.1"/>
    </source>
</evidence>
<keyword evidence="2" id="KW-1185">Reference proteome</keyword>
<gene>
    <name evidence="1" type="ORF">MML48_6g00011652</name>
</gene>
<dbReference type="EMBL" id="CM043020">
    <property type="protein sequence ID" value="KAI4459170.1"/>
    <property type="molecule type" value="Genomic_DNA"/>
</dbReference>
<comment type="caution">
    <text evidence="1">The sequence shown here is derived from an EMBL/GenBank/DDBJ whole genome shotgun (WGS) entry which is preliminary data.</text>
</comment>
<name>A0ACB9SXA0_HOLOL</name>
<proteinExistence type="predicted"/>